<dbReference type="InterPro" id="IPR036388">
    <property type="entry name" value="WH-like_DNA-bd_sf"/>
</dbReference>
<evidence type="ECO:0000256" key="2">
    <source>
        <dbReference type="ARBA" id="ARBA00023015"/>
    </source>
</evidence>
<dbReference type="SUPFAM" id="SSF46785">
    <property type="entry name" value="Winged helix' DNA-binding domain"/>
    <property type="match status" value="1"/>
</dbReference>
<dbReference type="PANTHER" id="PTHR30419">
    <property type="entry name" value="HTH-TYPE TRANSCRIPTIONAL REGULATOR YBHD"/>
    <property type="match status" value="1"/>
</dbReference>
<dbReference type="InterPro" id="IPR005119">
    <property type="entry name" value="LysR_subst-bd"/>
</dbReference>
<dbReference type="GO" id="GO:0005829">
    <property type="term" value="C:cytosol"/>
    <property type="evidence" value="ECO:0007669"/>
    <property type="project" value="TreeGrafter"/>
</dbReference>
<dbReference type="EMBL" id="JACKSJ010000037">
    <property type="protein sequence ID" value="MCV7169257.1"/>
    <property type="molecule type" value="Genomic_DNA"/>
</dbReference>
<keyword evidence="7" id="KW-1185">Reference proteome</keyword>
<keyword evidence="2" id="KW-0805">Transcription regulation</keyword>
<name>A0A9X2YME6_9MYCO</name>
<dbReference type="PROSITE" id="PS50931">
    <property type="entry name" value="HTH_LYSR"/>
    <property type="match status" value="1"/>
</dbReference>
<sequence length="310" mass="32528">MLDLRRMMLLNDLADLGTVSAVAERRHITSSAVSQQLRVLEEEAGATLFRRDGRTLGLTRSGQVLAEHVRRVVAAVDEAMSAVAASRDRVSGHVAVAAFNMGIPTLAAPMMQRMSAEEPELTVQVQQQDSDAALRLLRQGEIDVAITCHYDFGGQQLAGGLVTEALLLEPLVLLASTEDHPRIRTGGLAALADGPWVSGPRNSGLDAALRHACESVGFTPQVEHRLVGAQNICDLAATGTASALVPALSVPVPLRQLVVADLDLGGRTISAVVRNGRQYDPNVSAVLRALRSIAAAALPTPAPAGLSAAS</sequence>
<reference evidence="6" key="1">
    <citation type="submission" date="2020-07" db="EMBL/GenBank/DDBJ databases">
        <authorList>
            <person name="Pettersson B.M.F."/>
            <person name="Behra P.R.K."/>
            <person name="Ramesh M."/>
            <person name="Das S."/>
            <person name="Dasgupta S."/>
            <person name="Kirsebom L.A."/>
        </authorList>
    </citation>
    <scope>NUCLEOTIDE SEQUENCE</scope>
    <source>
        <strain evidence="6">DSM 44615</strain>
    </source>
</reference>
<evidence type="ECO:0000256" key="1">
    <source>
        <dbReference type="ARBA" id="ARBA00009437"/>
    </source>
</evidence>
<dbReference type="Gene3D" id="3.40.190.10">
    <property type="entry name" value="Periplasmic binding protein-like II"/>
    <property type="match status" value="2"/>
</dbReference>
<dbReference type="InterPro" id="IPR050950">
    <property type="entry name" value="HTH-type_LysR_regulators"/>
</dbReference>
<dbReference type="InterPro" id="IPR036390">
    <property type="entry name" value="WH_DNA-bd_sf"/>
</dbReference>
<evidence type="ECO:0000256" key="4">
    <source>
        <dbReference type="ARBA" id="ARBA00023163"/>
    </source>
</evidence>
<dbReference type="Pfam" id="PF03466">
    <property type="entry name" value="LysR_substrate"/>
    <property type="match status" value="1"/>
</dbReference>
<protein>
    <submittedName>
        <fullName evidence="6">LysR family transcriptional regulator</fullName>
    </submittedName>
</protein>
<gene>
    <name evidence="6" type="ORF">H7I41_04870</name>
</gene>
<dbReference type="SUPFAM" id="SSF53850">
    <property type="entry name" value="Periplasmic binding protein-like II"/>
    <property type="match status" value="1"/>
</dbReference>
<comment type="caution">
    <text evidence="6">The sequence shown here is derived from an EMBL/GenBank/DDBJ whole genome shotgun (WGS) entry which is preliminary data.</text>
</comment>
<evidence type="ECO:0000313" key="7">
    <source>
        <dbReference type="Proteomes" id="UP001140293"/>
    </source>
</evidence>
<dbReference type="Gene3D" id="1.10.10.10">
    <property type="entry name" value="Winged helix-like DNA-binding domain superfamily/Winged helix DNA-binding domain"/>
    <property type="match status" value="1"/>
</dbReference>
<keyword evidence="4" id="KW-0804">Transcription</keyword>
<dbReference type="InterPro" id="IPR000847">
    <property type="entry name" value="LysR_HTH_N"/>
</dbReference>
<evidence type="ECO:0000313" key="6">
    <source>
        <dbReference type="EMBL" id="MCV7169257.1"/>
    </source>
</evidence>
<comment type="similarity">
    <text evidence="1">Belongs to the LysR transcriptional regulatory family.</text>
</comment>
<dbReference type="RefSeq" id="WP_264011447.1">
    <property type="nucleotide sequence ID" value="NZ_JACKSJ010000037.1"/>
</dbReference>
<dbReference type="Proteomes" id="UP001140293">
    <property type="component" value="Unassembled WGS sequence"/>
</dbReference>
<evidence type="ECO:0000256" key="3">
    <source>
        <dbReference type="ARBA" id="ARBA00023125"/>
    </source>
</evidence>
<feature type="domain" description="HTH lysR-type" evidence="5">
    <location>
        <begin position="2"/>
        <end position="59"/>
    </location>
</feature>
<dbReference type="Pfam" id="PF00126">
    <property type="entry name" value="HTH_1"/>
    <property type="match status" value="1"/>
</dbReference>
<evidence type="ECO:0000259" key="5">
    <source>
        <dbReference type="PROSITE" id="PS50931"/>
    </source>
</evidence>
<dbReference type="GO" id="GO:0003700">
    <property type="term" value="F:DNA-binding transcription factor activity"/>
    <property type="evidence" value="ECO:0007669"/>
    <property type="project" value="InterPro"/>
</dbReference>
<proteinExistence type="inferred from homology"/>
<accession>A0A9X2YME6</accession>
<dbReference type="GO" id="GO:0003677">
    <property type="term" value="F:DNA binding"/>
    <property type="evidence" value="ECO:0007669"/>
    <property type="project" value="UniProtKB-KW"/>
</dbReference>
<keyword evidence="3" id="KW-0238">DNA-binding</keyword>
<dbReference type="AlphaFoldDB" id="A0A9X2YME6"/>
<organism evidence="6 7">
    <name type="scientific">[Mycobacterium] manitobense</name>
    <dbReference type="NCBI Taxonomy" id="190147"/>
    <lineage>
        <taxon>Bacteria</taxon>
        <taxon>Bacillati</taxon>
        <taxon>Actinomycetota</taxon>
        <taxon>Actinomycetes</taxon>
        <taxon>Mycobacteriales</taxon>
        <taxon>Mycobacteriaceae</taxon>
        <taxon>Mycolicibacterium</taxon>
    </lineage>
</organism>
<reference evidence="6" key="2">
    <citation type="journal article" date="2022" name="BMC Genomics">
        <title>Comparative genome analysis of mycobacteria focusing on tRNA and non-coding RNA.</title>
        <authorList>
            <person name="Behra P.R.K."/>
            <person name="Pettersson B.M.F."/>
            <person name="Ramesh M."/>
            <person name="Das S."/>
            <person name="Dasgupta S."/>
            <person name="Kirsebom L.A."/>
        </authorList>
    </citation>
    <scope>NUCLEOTIDE SEQUENCE</scope>
    <source>
        <strain evidence="6">DSM 44615</strain>
    </source>
</reference>